<name>A0A0U1MBP5_TALIS</name>
<reference evidence="1 2" key="1">
    <citation type="submission" date="2015-04" db="EMBL/GenBank/DDBJ databases">
        <authorList>
            <person name="Syromyatnikov M.Y."/>
            <person name="Popov V.N."/>
        </authorList>
    </citation>
    <scope>NUCLEOTIDE SEQUENCE [LARGE SCALE GENOMIC DNA]</scope>
    <source>
        <strain evidence="1">WF-38-12</strain>
    </source>
</reference>
<dbReference type="InterPro" id="IPR016181">
    <property type="entry name" value="Acyl_CoA_acyltransferase"/>
</dbReference>
<evidence type="ECO:0000313" key="1">
    <source>
        <dbReference type="EMBL" id="CRG92420.1"/>
    </source>
</evidence>
<dbReference type="OMA" id="YGVGEVN"/>
<gene>
    <name evidence="1" type="ORF">PISL3812_09479</name>
</gene>
<dbReference type="Gene3D" id="3.40.630.30">
    <property type="match status" value="1"/>
</dbReference>
<accession>A0A0U1MBP5</accession>
<dbReference type="InterPro" id="IPR052523">
    <property type="entry name" value="Trichothecene_AcTrans"/>
</dbReference>
<protein>
    <submittedName>
        <fullName evidence="1">KLTH0H01650p</fullName>
    </submittedName>
</protein>
<sequence>MLPRARVTTDINAVSNVLTHAFRNIAVTAYVLREKDSKWTAPNIPVDLLEPKMLEWTTYKSSIGGELVEAGDYAAVAIWFPPGVNLPPSPDDDEKIVQYRKVSGEIKKQFLKGRQYWYLNMLARHPERTEPGVIRALFDPYIARAKQDDVPLWLEAVSDHSRQVYEHFGFKTVAEFRMGAGKATPEGDLQEGGEGVRLFAMILE</sequence>
<dbReference type="PANTHER" id="PTHR42791:SF1">
    <property type="entry name" value="N-ACETYLTRANSFERASE DOMAIN-CONTAINING PROTEIN"/>
    <property type="match status" value="1"/>
</dbReference>
<dbReference type="EMBL" id="CVMT01000012">
    <property type="protein sequence ID" value="CRG92420.1"/>
    <property type="molecule type" value="Genomic_DNA"/>
</dbReference>
<evidence type="ECO:0000313" key="2">
    <source>
        <dbReference type="Proteomes" id="UP000054383"/>
    </source>
</evidence>
<dbReference type="PANTHER" id="PTHR42791">
    <property type="entry name" value="GNAT FAMILY ACETYLTRANSFERASE"/>
    <property type="match status" value="1"/>
</dbReference>
<proteinExistence type="predicted"/>
<dbReference type="Proteomes" id="UP000054383">
    <property type="component" value="Unassembled WGS sequence"/>
</dbReference>
<dbReference type="AlphaFoldDB" id="A0A0U1MBP5"/>
<dbReference type="STRING" id="28573.A0A0U1MBP5"/>
<dbReference type="SUPFAM" id="SSF55729">
    <property type="entry name" value="Acyl-CoA N-acyltransferases (Nat)"/>
    <property type="match status" value="1"/>
</dbReference>
<organism evidence="1 2">
    <name type="scientific">Talaromyces islandicus</name>
    <name type="common">Penicillium islandicum</name>
    <dbReference type="NCBI Taxonomy" id="28573"/>
    <lineage>
        <taxon>Eukaryota</taxon>
        <taxon>Fungi</taxon>
        <taxon>Dikarya</taxon>
        <taxon>Ascomycota</taxon>
        <taxon>Pezizomycotina</taxon>
        <taxon>Eurotiomycetes</taxon>
        <taxon>Eurotiomycetidae</taxon>
        <taxon>Eurotiales</taxon>
        <taxon>Trichocomaceae</taxon>
        <taxon>Talaromyces</taxon>
        <taxon>Talaromyces sect. Islandici</taxon>
    </lineage>
</organism>
<keyword evidence="2" id="KW-1185">Reference proteome</keyword>
<dbReference type="OrthoDB" id="410198at2759"/>